<feature type="transmembrane region" description="Helical" evidence="11">
    <location>
        <begin position="73"/>
        <end position="94"/>
    </location>
</feature>
<evidence type="ECO:0000256" key="3">
    <source>
        <dbReference type="ARBA" id="ARBA00022448"/>
    </source>
</evidence>
<evidence type="ECO:0000256" key="4">
    <source>
        <dbReference type="ARBA" id="ARBA00022692"/>
    </source>
</evidence>
<reference evidence="13" key="1">
    <citation type="submission" date="2017-01" db="EMBL/GenBank/DDBJ databases">
        <authorList>
            <person name="Wang Y."/>
            <person name="White M."/>
            <person name="Kvist S."/>
            <person name="Moncalvo J.-M."/>
        </authorList>
    </citation>
    <scope>NUCLEOTIDE SEQUENCE [LARGE SCALE GENOMIC DNA]</scope>
    <source>
        <strain evidence="13">COL-18-3</strain>
    </source>
</reference>
<keyword evidence="8 9" id="KW-0472">Membrane</keyword>
<keyword evidence="3 10" id="KW-0813">Transport</keyword>
<evidence type="ECO:0000256" key="11">
    <source>
        <dbReference type="SAM" id="Phobius"/>
    </source>
</evidence>
<dbReference type="PROSITE" id="PS50920">
    <property type="entry name" value="SOLCAR"/>
    <property type="match status" value="2"/>
</dbReference>
<dbReference type="InterPro" id="IPR018108">
    <property type="entry name" value="MCP_transmembrane"/>
</dbReference>
<evidence type="ECO:0000256" key="9">
    <source>
        <dbReference type="PROSITE-ProRule" id="PRU00282"/>
    </source>
</evidence>
<evidence type="ECO:0000313" key="13">
    <source>
        <dbReference type="Proteomes" id="UP000188320"/>
    </source>
</evidence>
<dbReference type="SUPFAM" id="SSF103506">
    <property type="entry name" value="Mitochondrial carrier"/>
    <property type="match status" value="1"/>
</dbReference>
<keyword evidence="6 11" id="KW-1133">Transmembrane helix</keyword>
<dbReference type="GO" id="GO:0006839">
    <property type="term" value="P:mitochondrial transport"/>
    <property type="evidence" value="ECO:0007669"/>
    <property type="project" value="TreeGrafter"/>
</dbReference>
<feature type="transmembrane region" description="Helical" evidence="11">
    <location>
        <begin position="213"/>
        <end position="236"/>
    </location>
</feature>
<evidence type="ECO:0000256" key="8">
    <source>
        <dbReference type="ARBA" id="ARBA00023136"/>
    </source>
</evidence>
<dbReference type="Gene3D" id="1.50.40.10">
    <property type="entry name" value="Mitochondrial carrier domain"/>
    <property type="match status" value="2"/>
</dbReference>
<protein>
    <submittedName>
        <fullName evidence="12">Mitochondrial carnitine/acylcarnitine carrier protein</fullName>
    </submittedName>
</protein>
<feature type="repeat" description="Solcar" evidence="9">
    <location>
        <begin position="113"/>
        <end position="197"/>
    </location>
</feature>
<organism evidence="12 13">
    <name type="scientific">Zancudomyces culisetae</name>
    <name type="common">Gut fungus</name>
    <name type="synonym">Smittium culisetae</name>
    <dbReference type="NCBI Taxonomy" id="1213189"/>
    <lineage>
        <taxon>Eukaryota</taxon>
        <taxon>Fungi</taxon>
        <taxon>Fungi incertae sedis</taxon>
        <taxon>Zoopagomycota</taxon>
        <taxon>Kickxellomycotina</taxon>
        <taxon>Harpellomycetes</taxon>
        <taxon>Harpellales</taxon>
        <taxon>Legeriomycetaceae</taxon>
        <taxon>Zancudomyces</taxon>
    </lineage>
</organism>
<dbReference type="EMBL" id="LSSK01000094">
    <property type="protein sequence ID" value="OMH85333.1"/>
    <property type="molecule type" value="Genomic_DNA"/>
</dbReference>
<gene>
    <name evidence="12" type="ORF">AX774_g1139</name>
</gene>
<evidence type="ECO:0000256" key="2">
    <source>
        <dbReference type="ARBA" id="ARBA00006375"/>
    </source>
</evidence>
<dbReference type="AlphaFoldDB" id="A0A1R1PWS2"/>
<dbReference type="InterPro" id="IPR023395">
    <property type="entry name" value="MCP_dom_sf"/>
</dbReference>
<keyword evidence="7" id="KW-0496">Mitochondrion</keyword>
<evidence type="ECO:0000256" key="7">
    <source>
        <dbReference type="ARBA" id="ARBA00023128"/>
    </source>
</evidence>
<accession>A0A1R1PWS2</accession>
<evidence type="ECO:0000256" key="1">
    <source>
        <dbReference type="ARBA" id="ARBA00004225"/>
    </source>
</evidence>
<evidence type="ECO:0000256" key="6">
    <source>
        <dbReference type="ARBA" id="ARBA00022989"/>
    </source>
</evidence>
<comment type="caution">
    <text evidence="12">The sequence shown here is derived from an EMBL/GenBank/DDBJ whole genome shotgun (WGS) entry which is preliminary data.</text>
</comment>
<comment type="subcellular location">
    <subcellularLocation>
        <location evidence="1">Mitochondrion membrane</location>
        <topology evidence="1">Multi-pass membrane protein</topology>
    </subcellularLocation>
</comment>
<dbReference type="Proteomes" id="UP000188320">
    <property type="component" value="Unassembled WGS sequence"/>
</dbReference>
<dbReference type="GO" id="GO:0015227">
    <property type="term" value="F:O-acyl-L-carnitine transmembrane transporter activity"/>
    <property type="evidence" value="ECO:0007669"/>
    <property type="project" value="TreeGrafter"/>
</dbReference>
<feature type="repeat" description="Solcar" evidence="9">
    <location>
        <begin position="14"/>
        <end position="97"/>
    </location>
</feature>
<evidence type="ECO:0000256" key="5">
    <source>
        <dbReference type="ARBA" id="ARBA00022737"/>
    </source>
</evidence>
<evidence type="ECO:0000256" key="10">
    <source>
        <dbReference type="RuleBase" id="RU000488"/>
    </source>
</evidence>
<name>A0A1R1PWS2_ZANCU</name>
<feature type="transmembrane region" description="Helical" evidence="11">
    <location>
        <begin position="20"/>
        <end position="37"/>
    </location>
</feature>
<keyword evidence="5" id="KW-0677">Repeat</keyword>
<sequence length="242" mass="25755">MSALKAEKKVAVPTSALKSFLSGGFGGMSLIAAGYPFDLVKVRIQTSSLYRGTWDCLSRTIQADGVLGLYRGMLAPIVAATPVFALNFLGYNMGQRLAVELLQGQKTGSLTTNQILFAGGFSAIPGTLLMAPMERIKCLLQVSGQGGVSYKGPLDAVVSVYKASGIRGLYTGSALTLLRDIPGSTTYFACYELLKRIMIPEGTPREKVNPLTVIVAGGLAGIARWTVAIVSTYILLRLSDMY</sequence>
<dbReference type="Pfam" id="PF00153">
    <property type="entry name" value="Mito_carr"/>
    <property type="match status" value="2"/>
</dbReference>
<dbReference type="PANTHER" id="PTHR45624">
    <property type="entry name" value="MITOCHONDRIAL BASIC AMINO ACIDS TRANSPORTER-RELATED"/>
    <property type="match status" value="1"/>
</dbReference>
<keyword evidence="4 9" id="KW-0812">Transmembrane</keyword>
<dbReference type="OrthoDB" id="14252at2759"/>
<keyword evidence="13" id="KW-1185">Reference proteome</keyword>
<dbReference type="GO" id="GO:0031966">
    <property type="term" value="C:mitochondrial membrane"/>
    <property type="evidence" value="ECO:0007669"/>
    <property type="project" value="UniProtKB-SubCell"/>
</dbReference>
<comment type="similarity">
    <text evidence="2 10">Belongs to the mitochondrial carrier (TC 2.A.29) family.</text>
</comment>
<dbReference type="InterPro" id="IPR050567">
    <property type="entry name" value="Mitochondrial_Carrier"/>
</dbReference>
<proteinExistence type="inferred from homology"/>
<dbReference type="GO" id="GO:1902603">
    <property type="term" value="P:carnitine transmembrane transport"/>
    <property type="evidence" value="ECO:0007669"/>
    <property type="project" value="TreeGrafter"/>
</dbReference>
<evidence type="ECO:0000313" key="12">
    <source>
        <dbReference type="EMBL" id="OMH85333.1"/>
    </source>
</evidence>
<dbReference type="PANTHER" id="PTHR45624:SF4">
    <property type="entry name" value="CONGESTED-LIKE TRACHEA PROTEIN-RELATED"/>
    <property type="match status" value="1"/>
</dbReference>